<keyword evidence="4 6" id="KW-1133">Transmembrane helix</keyword>
<dbReference type="GO" id="GO:0005315">
    <property type="term" value="F:phosphate transmembrane transporter activity"/>
    <property type="evidence" value="ECO:0007669"/>
    <property type="project" value="InterPro"/>
</dbReference>
<gene>
    <name evidence="7" type="ORF">C1G87_0132</name>
</gene>
<keyword evidence="2" id="KW-0813">Transport</keyword>
<evidence type="ECO:0000256" key="1">
    <source>
        <dbReference type="ARBA" id="ARBA00004141"/>
    </source>
</evidence>
<feature type="transmembrane region" description="Helical" evidence="6">
    <location>
        <begin position="46"/>
        <end position="68"/>
    </location>
</feature>
<sequence length="87" mass="9074">MPDASFLPYLLIILLAIGFAFVNGTNDTANAIATVVGTRVLSPRKAIIMAAVANLAGVFTGTAVARTIGKGILDLNHLPMKQLLPDL</sequence>
<dbReference type="PANTHER" id="PTHR11101">
    <property type="entry name" value="PHOSPHATE TRANSPORTER"/>
    <property type="match status" value="1"/>
</dbReference>
<evidence type="ECO:0000256" key="2">
    <source>
        <dbReference type="ARBA" id="ARBA00022448"/>
    </source>
</evidence>
<dbReference type="Proteomes" id="UP000249146">
    <property type="component" value="Unassembled WGS sequence"/>
</dbReference>
<comment type="caution">
    <text evidence="7">The sequence shown here is derived from an EMBL/GenBank/DDBJ whole genome shotgun (WGS) entry which is preliminary data.</text>
</comment>
<name>A0A328EQS4_9CHLR</name>
<evidence type="ECO:0000256" key="3">
    <source>
        <dbReference type="ARBA" id="ARBA00022692"/>
    </source>
</evidence>
<evidence type="ECO:0000313" key="8">
    <source>
        <dbReference type="Proteomes" id="UP000249146"/>
    </source>
</evidence>
<protein>
    <submittedName>
        <fullName evidence="7">Putative low-affinity inorganic phosphate transporter</fullName>
    </submittedName>
</protein>
<dbReference type="InterPro" id="IPR001204">
    <property type="entry name" value="Phos_transporter"/>
</dbReference>
<reference evidence="7 8" key="1">
    <citation type="submission" date="2018-05" db="EMBL/GenBank/DDBJ databases">
        <title>Draft genome sequences of Dehalococcoides mccartyi strains RC and KS.</title>
        <authorList>
            <person name="Higgins S.A."/>
            <person name="Padilla-Crespo E."/>
            <person name="Loeffler F.E."/>
        </authorList>
    </citation>
    <scope>NUCLEOTIDE SEQUENCE [LARGE SCALE GENOMIC DNA]</scope>
    <source>
        <strain evidence="7 8">RC</strain>
    </source>
</reference>
<accession>A0A328EQS4</accession>
<dbReference type="GO" id="GO:0035435">
    <property type="term" value="P:phosphate ion transmembrane transport"/>
    <property type="evidence" value="ECO:0007669"/>
    <property type="project" value="TreeGrafter"/>
</dbReference>
<keyword evidence="3 6" id="KW-0812">Transmembrane</keyword>
<proteinExistence type="predicted"/>
<comment type="subcellular location">
    <subcellularLocation>
        <location evidence="1">Membrane</location>
        <topology evidence="1">Multi-pass membrane protein</topology>
    </subcellularLocation>
</comment>
<dbReference type="EMBL" id="QGLC01000001">
    <property type="protein sequence ID" value="RAL69968.1"/>
    <property type="molecule type" value="Genomic_DNA"/>
</dbReference>
<dbReference type="PANTHER" id="PTHR11101:SF80">
    <property type="entry name" value="PHOSPHATE TRANSPORTER"/>
    <property type="match status" value="1"/>
</dbReference>
<evidence type="ECO:0000256" key="4">
    <source>
        <dbReference type="ARBA" id="ARBA00022989"/>
    </source>
</evidence>
<dbReference type="AlphaFoldDB" id="A0A328EQS4"/>
<feature type="transmembrane region" description="Helical" evidence="6">
    <location>
        <begin position="6"/>
        <end position="25"/>
    </location>
</feature>
<keyword evidence="5 6" id="KW-0472">Membrane</keyword>
<dbReference type="Pfam" id="PF01384">
    <property type="entry name" value="PHO4"/>
    <property type="match status" value="1"/>
</dbReference>
<evidence type="ECO:0000256" key="5">
    <source>
        <dbReference type="ARBA" id="ARBA00023136"/>
    </source>
</evidence>
<organism evidence="7 8">
    <name type="scientific">Dehalococcoides mccartyi</name>
    <dbReference type="NCBI Taxonomy" id="61435"/>
    <lineage>
        <taxon>Bacteria</taxon>
        <taxon>Bacillati</taxon>
        <taxon>Chloroflexota</taxon>
        <taxon>Dehalococcoidia</taxon>
        <taxon>Dehalococcoidales</taxon>
        <taxon>Dehalococcoidaceae</taxon>
        <taxon>Dehalococcoides</taxon>
    </lineage>
</organism>
<evidence type="ECO:0000256" key="6">
    <source>
        <dbReference type="SAM" id="Phobius"/>
    </source>
</evidence>
<dbReference type="GO" id="GO:0016020">
    <property type="term" value="C:membrane"/>
    <property type="evidence" value="ECO:0007669"/>
    <property type="project" value="UniProtKB-SubCell"/>
</dbReference>
<evidence type="ECO:0000313" key="7">
    <source>
        <dbReference type="EMBL" id="RAL69968.1"/>
    </source>
</evidence>